<evidence type="ECO:0000313" key="11">
    <source>
        <dbReference type="Proteomes" id="UP000275256"/>
    </source>
</evidence>
<comment type="caution">
    <text evidence="10">The sequence shown here is derived from an EMBL/GenBank/DDBJ whole genome shotgun (WGS) entry which is preliminary data.</text>
</comment>
<dbReference type="OrthoDB" id="9813655at2"/>
<comment type="subcellular location">
    <subcellularLocation>
        <location evidence="1">Membrane</location>
        <topology evidence="1">Multi-pass membrane protein</topology>
    </subcellularLocation>
</comment>
<dbReference type="FunFam" id="1.20.1510.10:FF:000001">
    <property type="entry name" value="Ferrous-iron efflux pump FieF"/>
    <property type="match status" value="1"/>
</dbReference>
<dbReference type="Gene3D" id="3.30.70.1350">
    <property type="entry name" value="Cation efflux protein, cytoplasmic domain"/>
    <property type="match status" value="1"/>
</dbReference>
<keyword evidence="3" id="KW-0813">Transport</keyword>
<evidence type="ECO:0000256" key="6">
    <source>
        <dbReference type="ARBA" id="ARBA00023136"/>
    </source>
</evidence>
<comment type="similarity">
    <text evidence="2">Belongs to the cation diffusion facilitator (CDF) transporter (TC 2.A.4) family.</text>
</comment>
<dbReference type="GO" id="GO:0015093">
    <property type="term" value="F:ferrous iron transmembrane transporter activity"/>
    <property type="evidence" value="ECO:0007669"/>
    <property type="project" value="TreeGrafter"/>
</dbReference>
<dbReference type="GO" id="GO:0005886">
    <property type="term" value="C:plasma membrane"/>
    <property type="evidence" value="ECO:0007669"/>
    <property type="project" value="TreeGrafter"/>
</dbReference>
<evidence type="ECO:0000259" key="8">
    <source>
        <dbReference type="Pfam" id="PF01545"/>
    </source>
</evidence>
<accession>A0A3M0G123</accession>
<dbReference type="InterPro" id="IPR036837">
    <property type="entry name" value="Cation_efflux_CTD_sf"/>
</dbReference>
<dbReference type="Pfam" id="PF16916">
    <property type="entry name" value="ZT_dimer"/>
    <property type="match status" value="1"/>
</dbReference>
<dbReference type="InterPro" id="IPR027469">
    <property type="entry name" value="Cation_efflux_TMD_sf"/>
</dbReference>
<dbReference type="GO" id="GO:0015086">
    <property type="term" value="F:cadmium ion transmembrane transporter activity"/>
    <property type="evidence" value="ECO:0007669"/>
    <property type="project" value="TreeGrafter"/>
</dbReference>
<dbReference type="AlphaFoldDB" id="A0A3M0G123"/>
<feature type="transmembrane region" description="Helical" evidence="7">
    <location>
        <begin position="168"/>
        <end position="185"/>
    </location>
</feature>
<evidence type="ECO:0000256" key="3">
    <source>
        <dbReference type="ARBA" id="ARBA00022448"/>
    </source>
</evidence>
<gene>
    <name evidence="10" type="ORF">EAX62_13455</name>
</gene>
<dbReference type="InterPro" id="IPR002524">
    <property type="entry name" value="Cation_efflux"/>
</dbReference>
<keyword evidence="5 7" id="KW-1133">Transmembrane helix</keyword>
<keyword evidence="11" id="KW-1185">Reference proteome</keyword>
<organism evidence="10 11">
    <name type="scientific">Tessaracoccus antarcticus</name>
    <dbReference type="NCBI Taxonomy" id="2479848"/>
    <lineage>
        <taxon>Bacteria</taxon>
        <taxon>Bacillati</taxon>
        <taxon>Actinomycetota</taxon>
        <taxon>Actinomycetes</taxon>
        <taxon>Propionibacteriales</taxon>
        <taxon>Propionibacteriaceae</taxon>
        <taxon>Tessaracoccus</taxon>
    </lineage>
</organism>
<feature type="transmembrane region" description="Helical" evidence="7">
    <location>
        <begin position="143"/>
        <end position="162"/>
    </location>
</feature>
<dbReference type="GO" id="GO:0015341">
    <property type="term" value="F:zinc efflux antiporter activity"/>
    <property type="evidence" value="ECO:0007669"/>
    <property type="project" value="TreeGrafter"/>
</dbReference>
<dbReference type="GO" id="GO:0006882">
    <property type="term" value="P:intracellular zinc ion homeostasis"/>
    <property type="evidence" value="ECO:0007669"/>
    <property type="project" value="TreeGrafter"/>
</dbReference>
<dbReference type="SUPFAM" id="SSF161111">
    <property type="entry name" value="Cation efflux protein transmembrane domain-like"/>
    <property type="match status" value="1"/>
</dbReference>
<dbReference type="InterPro" id="IPR050291">
    <property type="entry name" value="CDF_Transporter"/>
</dbReference>
<dbReference type="InterPro" id="IPR058533">
    <property type="entry name" value="Cation_efflux_TM"/>
</dbReference>
<dbReference type="NCBIfam" id="TIGR01297">
    <property type="entry name" value="CDF"/>
    <property type="match status" value="1"/>
</dbReference>
<keyword evidence="6 7" id="KW-0472">Membrane</keyword>
<keyword evidence="4 7" id="KW-0812">Transmembrane</keyword>
<evidence type="ECO:0000256" key="5">
    <source>
        <dbReference type="ARBA" id="ARBA00022989"/>
    </source>
</evidence>
<dbReference type="Proteomes" id="UP000275256">
    <property type="component" value="Unassembled WGS sequence"/>
</dbReference>
<dbReference type="PANTHER" id="PTHR43840:SF15">
    <property type="entry name" value="MITOCHONDRIAL METAL TRANSPORTER 1-RELATED"/>
    <property type="match status" value="1"/>
</dbReference>
<dbReference type="SUPFAM" id="SSF160240">
    <property type="entry name" value="Cation efflux protein cytoplasmic domain-like"/>
    <property type="match status" value="1"/>
</dbReference>
<protein>
    <submittedName>
        <fullName evidence="10">Cation transporter</fullName>
    </submittedName>
</protein>
<proteinExistence type="inferred from homology"/>
<feature type="transmembrane region" description="Helical" evidence="7">
    <location>
        <begin position="100"/>
        <end position="122"/>
    </location>
</feature>
<evidence type="ECO:0000256" key="4">
    <source>
        <dbReference type="ARBA" id="ARBA00022692"/>
    </source>
</evidence>
<reference evidence="10 11" key="1">
    <citation type="submission" date="2018-10" db="EMBL/GenBank/DDBJ databases">
        <title>Tessaracoccus antarcticuss sp. nov., isolated from sediment.</title>
        <authorList>
            <person name="Zhou L.Y."/>
            <person name="Du Z.J."/>
        </authorList>
    </citation>
    <scope>NUCLEOTIDE SEQUENCE [LARGE SCALE GENOMIC DNA]</scope>
    <source>
        <strain evidence="10 11">JDX10</strain>
    </source>
</reference>
<feature type="transmembrane region" description="Helical" evidence="7">
    <location>
        <begin position="69"/>
        <end position="88"/>
    </location>
</feature>
<evidence type="ECO:0000256" key="1">
    <source>
        <dbReference type="ARBA" id="ARBA00004141"/>
    </source>
</evidence>
<dbReference type="InterPro" id="IPR027470">
    <property type="entry name" value="Cation_efflux_CTD"/>
</dbReference>
<sequence>MAVGAAVATITLKTWAWWVTGSVGLLSDAAESVVNLVAAVVALIALKVASKPADKNHHFGHSKAEYLSAAVEGIMIFVAAAVIIVLAIQRLMAPQGLTEVGLGLLISMVAAAVNGVVAVILLRAARTYRSITLKADGQHLMTDLWTTVGVVVGVFLVWATGWNWLDPVVAIGVGINILWTGYRLIKESTEGLMDISLPKEDNARLREILASHAGEGMDFHAIRTRESGAKQFMEMHMLVPGAWTVQEGHDAMEDLIDEINAEFPDLRVTGHLEPIEDPRSYEDMHL</sequence>
<evidence type="ECO:0000259" key="9">
    <source>
        <dbReference type="Pfam" id="PF16916"/>
    </source>
</evidence>
<feature type="domain" description="Cation efflux protein cytoplasmic" evidence="9">
    <location>
        <begin position="197"/>
        <end position="274"/>
    </location>
</feature>
<dbReference type="Pfam" id="PF01545">
    <property type="entry name" value="Cation_efflux"/>
    <property type="match status" value="1"/>
</dbReference>
<feature type="transmembrane region" description="Helical" evidence="7">
    <location>
        <begin position="32"/>
        <end position="49"/>
    </location>
</feature>
<dbReference type="PANTHER" id="PTHR43840">
    <property type="entry name" value="MITOCHONDRIAL METAL TRANSPORTER 1-RELATED"/>
    <property type="match status" value="1"/>
</dbReference>
<evidence type="ECO:0000256" key="7">
    <source>
        <dbReference type="SAM" id="Phobius"/>
    </source>
</evidence>
<feature type="domain" description="Cation efflux protein transmembrane" evidence="8">
    <location>
        <begin position="3"/>
        <end position="193"/>
    </location>
</feature>
<dbReference type="Gene3D" id="1.20.1510.10">
    <property type="entry name" value="Cation efflux protein transmembrane domain"/>
    <property type="match status" value="1"/>
</dbReference>
<evidence type="ECO:0000256" key="2">
    <source>
        <dbReference type="ARBA" id="ARBA00008114"/>
    </source>
</evidence>
<evidence type="ECO:0000313" key="10">
    <source>
        <dbReference type="EMBL" id="RMB58455.1"/>
    </source>
</evidence>
<name>A0A3M0G123_9ACTN</name>
<dbReference type="EMBL" id="REFW01000004">
    <property type="protein sequence ID" value="RMB58455.1"/>
    <property type="molecule type" value="Genomic_DNA"/>
</dbReference>